<dbReference type="AlphaFoldDB" id="A0A091BS21"/>
<evidence type="ECO:0000313" key="4">
    <source>
        <dbReference type="Proteomes" id="UP000182793"/>
    </source>
</evidence>
<organism evidence="1 3">
    <name type="scientific">Streptococcus equinus JB1</name>
    <dbReference type="NCBI Taxonomy" id="1294274"/>
    <lineage>
        <taxon>Bacteria</taxon>
        <taxon>Bacillati</taxon>
        <taxon>Bacillota</taxon>
        <taxon>Bacilli</taxon>
        <taxon>Lactobacillales</taxon>
        <taxon>Streptococcaceae</taxon>
        <taxon>Streptococcus</taxon>
    </lineage>
</organism>
<comment type="caution">
    <text evidence="1">The sequence shown here is derived from an EMBL/GenBank/DDBJ whole genome shotgun (WGS) entry which is preliminary data.</text>
</comment>
<evidence type="ECO:0000313" key="3">
    <source>
        <dbReference type="Proteomes" id="UP000029382"/>
    </source>
</evidence>
<accession>A0A091BS21</accession>
<name>A0A091BS21_STREI</name>
<keyword evidence="4" id="KW-1185">Reference proteome</keyword>
<evidence type="ECO:0000313" key="2">
    <source>
        <dbReference type="EMBL" id="SFL20699.1"/>
    </source>
</evidence>
<dbReference type="Proteomes" id="UP000029382">
    <property type="component" value="Unassembled WGS sequence"/>
</dbReference>
<reference evidence="1 3" key="1">
    <citation type="journal article" date="2014" name="Genome Announc.">
        <title>Draft Genome Sequences of Streptococcus bovis Strains ATCC 33317 and JB1.</title>
        <authorList>
            <person name="Benahmed F.H."/>
            <person name="Gopinath G.R."/>
            <person name="Harbottle H."/>
            <person name="Cotta M.A."/>
            <person name="Luo Y."/>
            <person name="Henderson C."/>
            <person name="Teri P."/>
            <person name="Soppet D."/>
            <person name="Rasmussen M."/>
            <person name="Whitehead T.R."/>
            <person name="Davidson M."/>
        </authorList>
    </citation>
    <scope>NUCLEOTIDE SEQUENCE [LARGE SCALE GENOMIC DNA]</scope>
    <source>
        <strain evidence="1 3">JB1</strain>
    </source>
</reference>
<dbReference type="Proteomes" id="UP000182793">
    <property type="component" value="Unassembled WGS sequence"/>
</dbReference>
<dbReference type="EMBL" id="AUZH01000033">
    <property type="protein sequence ID" value="KFN86552.1"/>
    <property type="molecule type" value="Genomic_DNA"/>
</dbReference>
<evidence type="ECO:0000313" key="1">
    <source>
        <dbReference type="EMBL" id="KFN86552.1"/>
    </source>
</evidence>
<proteinExistence type="predicted"/>
<dbReference type="EMBL" id="FOTG01000004">
    <property type="protein sequence ID" value="SFL20699.1"/>
    <property type="molecule type" value="Genomic_DNA"/>
</dbReference>
<protein>
    <submittedName>
        <fullName evidence="1">Uncharacterized protein</fullName>
    </submittedName>
</protein>
<reference evidence="2 4" key="2">
    <citation type="submission" date="2016-10" db="EMBL/GenBank/DDBJ databases">
        <authorList>
            <person name="Varghese N."/>
            <person name="Submissions S."/>
        </authorList>
    </citation>
    <scope>NUCLEOTIDE SEQUENCE [LARGE SCALE GENOMIC DNA]</scope>
    <source>
        <strain evidence="2 4">JB1</strain>
    </source>
</reference>
<dbReference type="RefSeq" id="WP_039697392.1">
    <property type="nucleotide sequence ID" value="NZ_AUZH01000033.1"/>
</dbReference>
<sequence>MSRVYNFDAKQDAIEFVVGDCTLEFMPSDEQSKEMQAKADELKQRANSIDGTANDDSWKAIQEIKAILDEFFKTMFDNETPEKLYKAVGQNTMTYLKVFLQISKAINEVNAERQNDEYFKQFLSE</sequence>
<gene>
    <name evidence="1" type="ORF">H702_09255</name>
    <name evidence="2" type="ORF">SAMN02910290_00880</name>
</gene>